<feature type="region of interest" description="Disordered" evidence="1">
    <location>
        <begin position="1"/>
        <end position="24"/>
    </location>
</feature>
<dbReference type="EMBL" id="JANFQF010000014">
    <property type="protein sequence ID" value="MCQ4120965.1"/>
    <property type="molecule type" value="Genomic_DNA"/>
</dbReference>
<dbReference type="RefSeq" id="WP_255971030.1">
    <property type="nucleotide sequence ID" value="NZ_JANFQF010000014.1"/>
</dbReference>
<keyword evidence="5" id="KW-1185">Reference proteome</keyword>
<comment type="caution">
    <text evidence="4">The sequence shown here is derived from an EMBL/GenBank/DDBJ whole genome shotgun (WGS) entry which is preliminary data.</text>
</comment>
<dbReference type="InterPro" id="IPR007516">
    <property type="entry name" value="Co_F420_Hydgase/DH_bsu_N"/>
</dbReference>
<evidence type="ECO:0000313" key="5">
    <source>
        <dbReference type="Proteomes" id="UP001524501"/>
    </source>
</evidence>
<reference evidence="4 5" key="1">
    <citation type="submission" date="2022-07" db="EMBL/GenBank/DDBJ databases">
        <title>Degradation activity of malathion, p-nitrophenol and potential low-temperature adaptation strategy of Rhodococcus sp. FXJ9.536.</title>
        <authorList>
            <person name="Huang J."/>
            <person name="Huang Y."/>
        </authorList>
    </citation>
    <scope>NUCLEOTIDE SEQUENCE [LARGE SCALE GENOMIC DNA]</scope>
    <source>
        <strain evidence="4 5">FXJ9.536</strain>
    </source>
</reference>
<evidence type="ECO:0000256" key="1">
    <source>
        <dbReference type="SAM" id="MobiDB-lite"/>
    </source>
</evidence>
<feature type="compositionally biased region" description="Basic and acidic residues" evidence="1">
    <location>
        <begin position="12"/>
        <end position="24"/>
    </location>
</feature>
<evidence type="ECO:0000313" key="4">
    <source>
        <dbReference type="EMBL" id="MCQ4120965.1"/>
    </source>
</evidence>
<proteinExistence type="predicted"/>
<dbReference type="InterPro" id="IPR007525">
    <property type="entry name" value="FrhB_FdhB_C"/>
</dbReference>
<dbReference type="Proteomes" id="UP001524501">
    <property type="component" value="Unassembled WGS sequence"/>
</dbReference>
<dbReference type="InterPro" id="IPR045220">
    <property type="entry name" value="FRHB/FDHB/HCAR-like"/>
</dbReference>
<evidence type="ECO:0000259" key="3">
    <source>
        <dbReference type="Pfam" id="PF04432"/>
    </source>
</evidence>
<gene>
    <name evidence="4" type="ORF">NOF53_17645</name>
</gene>
<protein>
    <submittedName>
        <fullName evidence="4">Coenzyme F420 hydrogenase/dehydrogenase, beta subunit C-terminal domain</fullName>
    </submittedName>
</protein>
<feature type="domain" description="Coenzyme F420 hydrogenase/dehydrogenase beta subunit N-terminal" evidence="2">
    <location>
        <begin position="59"/>
        <end position="131"/>
    </location>
</feature>
<accession>A0ABT1QFD2</accession>
<dbReference type="PANTHER" id="PTHR31332:SF0">
    <property type="entry name" value="7-HYDROXYMETHYL CHLOROPHYLL A REDUCTASE, CHLOROPLASTIC"/>
    <property type="match status" value="1"/>
</dbReference>
<dbReference type="PANTHER" id="PTHR31332">
    <property type="entry name" value="7-HYDROXYMETHYL CHLOROPHYLL A REDUCTASE, CHLOROPLASTIC"/>
    <property type="match status" value="1"/>
</dbReference>
<organism evidence="4 5">
    <name type="scientific">Rhodococcus tibetensis</name>
    <dbReference type="NCBI Taxonomy" id="2965064"/>
    <lineage>
        <taxon>Bacteria</taxon>
        <taxon>Bacillati</taxon>
        <taxon>Actinomycetota</taxon>
        <taxon>Actinomycetes</taxon>
        <taxon>Mycobacteriales</taxon>
        <taxon>Nocardiaceae</taxon>
        <taxon>Rhodococcus</taxon>
    </lineage>
</organism>
<feature type="domain" description="Coenzyme F420 hydrogenase/dehydrogenase beta subunit C-terminal" evidence="3">
    <location>
        <begin position="143"/>
        <end position="306"/>
    </location>
</feature>
<dbReference type="Pfam" id="PF04432">
    <property type="entry name" value="FrhB_FdhB_C"/>
    <property type="match status" value="1"/>
</dbReference>
<name>A0ABT1QFD2_9NOCA</name>
<sequence length="372" mass="39972">MTLSEDGYMRPVTEKGHESSTDTSRLREFAQCCPGRMVEAQRPETSTRHAILGPITSIWEAYATDPEIRFKGSSGGTLTALSTWLLETGRVAQVHAAEPSLADPRRTEAVRVTASKDTLRTAGSRYAPVSVTPTVDIDSSSSAVVAKPCEVSALRKLTQLRGTDGPVLLSFFCAGVPSQHATDNLVEQLGIAADQELASLRYRGHGWPGEFTAQDTAGNVARTSYDVSWGSYLGPAIQSRCKICPDGVGESADITAGDYWRADERGYPDFANADGVSVLIARTARGETLLREAADAGIITIRSIDPDSVAAIQPSQSVRRRTLSGRLLGGRVAGHLPPRYRGFGLLGLSVLTPVKSARAAVGTYIRARRWQR</sequence>
<dbReference type="Pfam" id="PF04422">
    <property type="entry name" value="FrhB_FdhB_N"/>
    <property type="match status" value="1"/>
</dbReference>
<evidence type="ECO:0000259" key="2">
    <source>
        <dbReference type="Pfam" id="PF04422"/>
    </source>
</evidence>